<dbReference type="PANTHER" id="PTHR43304">
    <property type="entry name" value="PHYTOCHROME-LIKE PROTEIN CPH1"/>
    <property type="match status" value="1"/>
</dbReference>
<evidence type="ECO:0000259" key="6">
    <source>
        <dbReference type="PROSITE" id="PS50113"/>
    </source>
</evidence>
<dbReference type="PANTHER" id="PTHR43304:SF1">
    <property type="entry name" value="PAC DOMAIN-CONTAINING PROTEIN"/>
    <property type="match status" value="1"/>
</dbReference>
<accession>A0A410VJF1</accession>
<protein>
    <recommendedName>
        <fullName evidence="2">histidine kinase</fullName>
        <ecNumber evidence="2">2.7.13.3</ecNumber>
    </recommendedName>
</protein>
<dbReference type="RefSeq" id="WP_128929735.1">
    <property type="nucleotide sequence ID" value="NZ_BMHC01000020.1"/>
</dbReference>
<dbReference type="Gene3D" id="3.30.450.20">
    <property type="entry name" value="PAS domain"/>
    <property type="match status" value="2"/>
</dbReference>
<dbReference type="SUPFAM" id="SSF47413">
    <property type="entry name" value="lambda repressor-like DNA-binding domains"/>
    <property type="match status" value="1"/>
</dbReference>
<keyword evidence="4" id="KW-0808">Transferase</keyword>
<dbReference type="EMBL" id="BMHC01000020">
    <property type="protein sequence ID" value="GGI31441.1"/>
    <property type="molecule type" value="Genomic_DNA"/>
</dbReference>
<comment type="catalytic activity">
    <reaction evidence="1">
        <text>ATP + protein L-histidine = ADP + protein N-phospho-L-histidine.</text>
        <dbReference type="EC" id="2.7.13.3"/>
    </reaction>
</comment>
<dbReference type="Proteomes" id="UP000625079">
    <property type="component" value="Unassembled WGS sequence"/>
</dbReference>
<dbReference type="CDD" id="cd00130">
    <property type="entry name" value="PAS"/>
    <property type="match status" value="2"/>
</dbReference>
<dbReference type="GO" id="GO:0003677">
    <property type="term" value="F:DNA binding"/>
    <property type="evidence" value="ECO:0007669"/>
    <property type="project" value="InterPro"/>
</dbReference>
<dbReference type="PROSITE" id="PS50113">
    <property type="entry name" value="PAC"/>
    <property type="match status" value="2"/>
</dbReference>
<feature type="domain" description="PAC" evidence="6">
    <location>
        <begin position="206"/>
        <end position="258"/>
    </location>
</feature>
<reference evidence="8" key="3">
    <citation type="submission" date="2022-12" db="EMBL/GenBank/DDBJ databases">
        <authorList>
            <person name="Sun Q."/>
            <person name="Zhou Y."/>
        </authorList>
    </citation>
    <scope>NUCLEOTIDE SEQUENCE</scope>
    <source>
        <strain evidence="8">CGMCC 1.15034</strain>
    </source>
</reference>
<organism evidence="8 11">
    <name type="scientific">Bradyrhizobium guangdongense</name>
    <dbReference type="NCBI Taxonomy" id="1325090"/>
    <lineage>
        <taxon>Bacteria</taxon>
        <taxon>Pseudomonadati</taxon>
        <taxon>Pseudomonadota</taxon>
        <taxon>Alphaproteobacteria</taxon>
        <taxon>Hyphomicrobiales</taxon>
        <taxon>Nitrobacteraceae</taxon>
        <taxon>Bradyrhizobium</taxon>
    </lineage>
</organism>
<evidence type="ECO:0000313" key="10">
    <source>
        <dbReference type="Proteomes" id="UP000593880"/>
    </source>
</evidence>
<dbReference type="InterPro" id="IPR001387">
    <property type="entry name" value="Cro/C1-type_HTH"/>
</dbReference>
<keyword evidence="3" id="KW-0597">Phosphoprotein</keyword>
<feature type="domain" description="HTH cro/C1-type" evidence="7">
    <location>
        <begin position="266"/>
        <end position="318"/>
    </location>
</feature>
<dbReference type="Gene3D" id="2.10.70.100">
    <property type="match status" value="1"/>
</dbReference>
<gene>
    <name evidence="8" type="ORF">GCM10010987_64440</name>
    <name evidence="9" type="ORF">XH86_36620</name>
</gene>
<dbReference type="EMBL" id="CP030058">
    <property type="protein sequence ID" value="QOZ64319.1"/>
    <property type="molecule type" value="Genomic_DNA"/>
</dbReference>
<evidence type="ECO:0000313" key="11">
    <source>
        <dbReference type="Proteomes" id="UP000625079"/>
    </source>
</evidence>
<dbReference type="SMART" id="SM00530">
    <property type="entry name" value="HTH_XRE"/>
    <property type="match status" value="1"/>
</dbReference>
<dbReference type="Pfam" id="PF01381">
    <property type="entry name" value="HTH_3"/>
    <property type="match status" value="1"/>
</dbReference>
<dbReference type="SUPFAM" id="SSF55785">
    <property type="entry name" value="PYP-like sensor domain (PAS domain)"/>
    <property type="match status" value="2"/>
</dbReference>
<keyword evidence="9" id="KW-0614">Plasmid</keyword>
<dbReference type="SMART" id="SM00086">
    <property type="entry name" value="PAC"/>
    <property type="match status" value="2"/>
</dbReference>
<dbReference type="PROSITE" id="PS50943">
    <property type="entry name" value="HTH_CROC1"/>
    <property type="match status" value="1"/>
</dbReference>
<evidence type="ECO:0000313" key="8">
    <source>
        <dbReference type="EMBL" id="GGI31441.1"/>
    </source>
</evidence>
<dbReference type="OrthoDB" id="3782725at2"/>
<dbReference type="CDD" id="cd00093">
    <property type="entry name" value="HTH_XRE"/>
    <property type="match status" value="1"/>
</dbReference>
<dbReference type="InterPro" id="IPR001610">
    <property type="entry name" value="PAC"/>
</dbReference>
<dbReference type="Pfam" id="PF08447">
    <property type="entry name" value="PAS_3"/>
    <property type="match status" value="2"/>
</dbReference>
<dbReference type="InterPro" id="IPR013655">
    <property type="entry name" value="PAS_fold_3"/>
</dbReference>
<dbReference type="GO" id="GO:0004673">
    <property type="term" value="F:protein histidine kinase activity"/>
    <property type="evidence" value="ECO:0007669"/>
    <property type="project" value="UniProtKB-EC"/>
</dbReference>
<reference evidence="8" key="1">
    <citation type="journal article" date="2014" name="Int. J. Syst. Evol. Microbiol.">
        <title>Complete genome sequence of Corynebacterium casei LMG S-19264T (=DSM 44701T), isolated from a smear-ripened cheese.</title>
        <authorList>
            <consortium name="US DOE Joint Genome Institute (JGI-PGF)"/>
            <person name="Walter F."/>
            <person name="Albersmeier A."/>
            <person name="Kalinowski J."/>
            <person name="Ruckert C."/>
        </authorList>
    </citation>
    <scope>NUCLEOTIDE SEQUENCE</scope>
    <source>
        <strain evidence="8">CGMCC 1.15034</strain>
    </source>
</reference>
<geneLocation type="plasmid" evidence="9 10">
    <name>unnamed</name>
</geneLocation>
<dbReference type="AlphaFoldDB" id="A0A410VJF1"/>
<feature type="domain" description="PAC" evidence="6">
    <location>
        <begin position="83"/>
        <end position="135"/>
    </location>
</feature>
<evidence type="ECO:0000256" key="3">
    <source>
        <dbReference type="ARBA" id="ARBA00022553"/>
    </source>
</evidence>
<keyword evidence="10" id="KW-1185">Reference proteome</keyword>
<dbReference type="EC" id="2.7.13.3" evidence="2"/>
<sequence length="335" mass="38024">MPDFESGLSLANVLPFLEEKLSVGLWRSDGNGQMQWSRGLYELFGLDPRRTTPAYAEIEKRIHPDDRSSMRCFGARELNRSLLEGEFRVIRPNGTLRWIHGRAEPLLDEAGKPECILGLARDITEQRNLLDALKVEAERYRALAEICRGFPWTSSSDGRLTAVSNALETAEDHGSRFKDWIGLIHEDDREAALREWAVSVETAQPYNVECRLRRPDGIYRWHQGAAVPLKNSEGGVREWLGTWSDAHHDILARERRGASKVTGRQLRAARGMLNWSVKELAERAGVSSAVIRRLEEYNDTPQMSDELMETLRKTFSEAGIEFTFPVVGKPGVRPR</sequence>
<dbReference type="Gene3D" id="1.10.260.40">
    <property type="entry name" value="lambda repressor-like DNA-binding domains"/>
    <property type="match status" value="1"/>
</dbReference>
<evidence type="ECO:0000256" key="5">
    <source>
        <dbReference type="ARBA" id="ARBA00022777"/>
    </source>
</evidence>
<dbReference type="InterPro" id="IPR010982">
    <property type="entry name" value="Lambda_DNA-bd_dom_sf"/>
</dbReference>
<dbReference type="Proteomes" id="UP000593880">
    <property type="component" value="Plasmid unnamed"/>
</dbReference>
<reference evidence="9 10" key="2">
    <citation type="submission" date="2018-06" db="EMBL/GenBank/DDBJ databases">
        <title>Comparative genomics of rhizobia nodulating Arachis hypogaea in China.</title>
        <authorList>
            <person name="Li Y."/>
        </authorList>
    </citation>
    <scope>NUCLEOTIDE SEQUENCE [LARGE SCALE GENOMIC DNA]</scope>
    <source>
        <strain evidence="9 10">CCBAU 51658</strain>
        <plasmid evidence="9 10">unnamed</plasmid>
    </source>
</reference>
<proteinExistence type="predicted"/>
<evidence type="ECO:0000256" key="2">
    <source>
        <dbReference type="ARBA" id="ARBA00012438"/>
    </source>
</evidence>
<evidence type="ECO:0000259" key="7">
    <source>
        <dbReference type="PROSITE" id="PS50943"/>
    </source>
</evidence>
<keyword evidence="5" id="KW-0418">Kinase</keyword>
<dbReference type="InterPro" id="IPR052162">
    <property type="entry name" value="Sensor_kinase/Photoreceptor"/>
</dbReference>
<name>A0A410VJF1_9BRAD</name>
<dbReference type="InterPro" id="IPR035965">
    <property type="entry name" value="PAS-like_dom_sf"/>
</dbReference>
<evidence type="ECO:0000313" key="9">
    <source>
        <dbReference type="EMBL" id="QOZ64319.1"/>
    </source>
</evidence>
<dbReference type="InterPro" id="IPR000700">
    <property type="entry name" value="PAS-assoc_C"/>
</dbReference>
<evidence type="ECO:0000256" key="1">
    <source>
        <dbReference type="ARBA" id="ARBA00000085"/>
    </source>
</evidence>
<dbReference type="InterPro" id="IPR000014">
    <property type="entry name" value="PAS"/>
</dbReference>
<dbReference type="NCBIfam" id="TIGR00229">
    <property type="entry name" value="sensory_box"/>
    <property type="match status" value="1"/>
</dbReference>
<evidence type="ECO:0000256" key="4">
    <source>
        <dbReference type="ARBA" id="ARBA00022679"/>
    </source>
</evidence>